<gene>
    <name evidence="3" type="ORF">NIES267_52920</name>
</gene>
<keyword evidence="4" id="KW-1185">Reference proteome</keyword>
<sequence>MSENFFQVKPKIKRVVRASISLIFCSCATFVGLNIADLSNSKVLAVTAATQDLQAAGLFQQGVMRYNSGDFQAAELALRAALSRDPKLASARNYLGNIFLKQNRLDAAIQEYGEAIRLNPNLAEGYYNLGLALHKQEQYQAAITAYRQALVVEPTMANANYNLGLALYQQGQSDEAIAAYQQSINLDRSNANAYFNLGLALQEQGNTAQAIIAYREVLQLSPKNVAAYNNLGSLLTARGQTPEAIETYIQAIRRVPNNPTAYHKLGMALYEQGEYRKAQQVLKRAHKQYRKQGNVEQTEVIESLMQEIISSKKKKQPVEAVEVAPESETEQSLDNREIEFSPESSQDTQ</sequence>
<dbReference type="EMBL" id="AP018227">
    <property type="protein sequence ID" value="BAY85791.1"/>
    <property type="molecule type" value="Genomic_DNA"/>
</dbReference>
<proteinExistence type="predicted"/>
<dbReference type="PROSITE" id="PS50005">
    <property type="entry name" value="TPR"/>
    <property type="match status" value="6"/>
</dbReference>
<feature type="repeat" description="TPR" evidence="1">
    <location>
        <begin position="259"/>
        <end position="292"/>
    </location>
</feature>
<feature type="repeat" description="TPR" evidence="1">
    <location>
        <begin position="191"/>
        <end position="224"/>
    </location>
</feature>
<protein>
    <submittedName>
        <fullName evidence="3">Tetratricopeptide TPR_4</fullName>
    </submittedName>
</protein>
<feature type="repeat" description="TPR" evidence="1">
    <location>
        <begin position="89"/>
        <end position="122"/>
    </location>
</feature>
<dbReference type="Pfam" id="PF13414">
    <property type="entry name" value="TPR_11"/>
    <property type="match status" value="3"/>
</dbReference>
<feature type="region of interest" description="Disordered" evidence="2">
    <location>
        <begin position="312"/>
        <end position="349"/>
    </location>
</feature>
<dbReference type="Proteomes" id="UP000218418">
    <property type="component" value="Chromosome"/>
</dbReference>
<dbReference type="InterPro" id="IPR011990">
    <property type="entry name" value="TPR-like_helical_dom_sf"/>
</dbReference>
<evidence type="ECO:0000313" key="3">
    <source>
        <dbReference type="EMBL" id="BAY85791.1"/>
    </source>
</evidence>
<dbReference type="Gene3D" id="1.25.40.10">
    <property type="entry name" value="Tetratricopeptide repeat domain"/>
    <property type="match status" value="2"/>
</dbReference>
<feature type="repeat" description="TPR" evidence="1">
    <location>
        <begin position="123"/>
        <end position="156"/>
    </location>
</feature>
<keyword evidence="1" id="KW-0802">TPR repeat</keyword>
<dbReference type="OrthoDB" id="505534at2"/>
<feature type="repeat" description="TPR" evidence="1">
    <location>
        <begin position="157"/>
        <end position="190"/>
    </location>
</feature>
<dbReference type="PANTHER" id="PTHR44998">
    <property type="match status" value="1"/>
</dbReference>
<dbReference type="PROSITE" id="PS50293">
    <property type="entry name" value="TPR_REGION"/>
    <property type="match status" value="4"/>
</dbReference>
<dbReference type="SUPFAM" id="SSF48452">
    <property type="entry name" value="TPR-like"/>
    <property type="match status" value="1"/>
</dbReference>
<dbReference type="AlphaFoldDB" id="A0A1Z4LXC7"/>
<dbReference type="PANTHER" id="PTHR44998:SF1">
    <property type="entry name" value="UDP-N-ACETYLGLUCOSAMINE--PEPTIDE N-ACETYLGLUCOSAMINYLTRANSFERASE 110 KDA SUBUNIT"/>
    <property type="match status" value="1"/>
</dbReference>
<evidence type="ECO:0000313" key="4">
    <source>
        <dbReference type="Proteomes" id="UP000218418"/>
    </source>
</evidence>
<accession>A0A1Z4LXC7</accession>
<dbReference type="SMART" id="SM00028">
    <property type="entry name" value="TPR"/>
    <property type="match status" value="7"/>
</dbReference>
<feature type="repeat" description="TPR" evidence="1">
    <location>
        <begin position="225"/>
        <end position="258"/>
    </location>
</feature>
<reference evidence="3 4" key="1">
    <citation type="submission" date="2017-06" db="EMBL/GenBank/DDBJ databases">
        <title>Genome sequencing of cyanobaciteial culture collection at National Institute for Environmental Studies (NIES).</title>
        <authorList>
            <person name="Hirose Y."/>
            <person name="Shimura Y."/>
            <person name="Fujisawa T."/>
            <person name="Nakamura Y."/>
            <person name="Kawachi M."/>
        </authorList>
    </citation>
    <scope>NUCLEOTIDE SEQUENCE [LARGE SCALE GENOMIC DNA]</scope>
    <source>
        <strain evidence="3 4">NIES-267</strain>
    </source>
</reference>
<evidence type="ECO:0000256" key="2">
    <source>
        <dbReference type="SAM" id="MobiDB-lite"/>
    </source>
</evidence>
<organism evidence="3 4">
    <name type="scientific">Calothrix parasitica NIES-267</name>
    <dbReference type="NCBI Taxonomy" id="1973488"/>
    <lineage>
        <taxon>Bacteria</taxon>
        <taxon>Bacillati</taxon>
        <taxon>Cyanobacteriota</taxon>
        <taxon>Cyanophyceae</taxon>
        <taxon>Nostocales</taxon>
        <taxon>Calotrichaceae</taxon>
        <taxon>Calothrix</taxon>
    </lineage>
</organism>
<evidence type="ECO:0000256" key="1">
    <source>
        <dbReference type="PROSITE-ProRule" id="PRU00339"/>
    </source>
</evidence>
<name>A0A1Z4LXC7_9CYAN</name>
<dbReference type="InterPro" id="IPR019734">
    <property type="entry name" value="TPR_rpt"/>
</dbReference>